<accession>A0A437Q9D7</accession>
<gene>
    <name evidence="2" type="ORF">EOE65_08835</name>
</gene>
<keyword evidence="1" id="KW-1133">Transmembrane helix</keyword>
<dbReference type="SUPFAM" id="SSF48452">
    <property type="entry name" value="TPR-like"/>
    <property type="match status" value="1"/>
</dbReference>
<evidence type="ECO:0008006" key="4">
    <source>
        <dbReference type="Google" id="ProtNLM"/>
    </source>
</evidence>
<dbReference type="AlphaFoldDB" id="A0A437Q9D7"/>
<dbReference type="RefSeq" id="WP_127693945.1">
    <property type="nucleotide sequence ID" value="NZ_SACQ01000003.1"/>
</dbReference>
<comment type="caution">
    <text evidence="2">The sequence shown here is derived from an EMBL/GenBank/DDBJ whole genome shotgun (WGS) entry which is preliminary data.</text>
</comment>
<feature type="transmembrane region" description="Helical" evidence="1">
    <location>
        <begin position="36"/>
        <end position="64"/>
    </location>
</feature>
<evidence type="ECO:0000313" key="2">
    <source>
        <dbReference type="EMBL" id="RVU31100.1"/>
    </source>
</evidence>
<dbReference type="Gene3D" id="1.25.40.10">
    <property type="entry name" value="Tetratricopeptide repeat domain"/>
    <property type="match status" value="1"/>
</dbReference>
<keyword evidence="1" id="KW-0472">Membrane</keyword>
<organism evidence="2 3">
    <name type="scientific">Neptunomonas marina</name>
    <dbReference type="NCBI Taxonomy" id="1815562"/>
    <lineage>
        <taxon>Bacteria</taxon>
        <taxon>Pseudomonadati</taxon>
        <taxon>Pseudomonadota</taxon>
        <taxon>Gammaproteobacteria</taxon>
        <taxon>Oceanospirillales</taxon>
        <taxon>Oceanospirillaceae</taxon>
        <taxon>Neptunomonas</taxon>
    </lineage>
</organism>
<dbReference type="EMBL" id="SACQ01000003">
    <property type="protein sequence ID" value="RVU31100.1"/>
    <property type="molecule type" value="Genomic_DNA"/>
</dbReference>
<reference evidence="2 3" key="1">
    <citation type="submission" date="2019-01" db="EMBL/GenBank/DDBJ databases">
        <authorList>
            <person name="Chen W.-M."/>
        </authorList>
    </citation>
    <scope>NUCLEOTIDE SEQUENCE [LARGE SCALE GENOMIC DNA]</scope>
    <source>
        <strain evidence="2 3">HPM-16</strain>
    </source>
</reference>
<evidence type="ECO:0000313" key="3">
    <source>
        <dbReference type="Proteomes" id="UP000282818"/>
    </source>
</evidence>
<sequence>MIAVGLLAYLTTALVVALVVWRNLPSSYQLGGAKGFALLLSLNLFLPVLGMLFTGIILLFSLYFPEDQKAVNTRQFEVPDLPHTPQEEVAPLYSHGGLRAVLKHADSSDKRQAAVLSTRHMKDKDAIPILRLVLNDLEDDVRLLAYSLLDQKESRINANIYYLNLLLGQKTGVDRKARILRKLAECYWELGYLGITEGELKRFVLAESVRYGEEAISIADNLATRLLLGRAYLALDDPGAAREHLLFAFDSNSAKQQVLPYLAEAAFKQKRYNEVKQYLKDIPQVQQNLALRAVKEYWS</sequence>
<keyword evidence="1" id="KW-0812">Transmembrane</keyword>
<dbReference type="Proteomes" id="UP000282818">
    <property type="component" value="Unassembled WGS sequence"/>
</dbReference>
<protein>
    <recommendedName>
        <fullName evidence="4">HEAT repeat domain-containing protein</fullName>
    </recommendedName>
</protein>
<dbReference type="InterPro" id="IPR011990">
    <property type="entry name" value="TPR-like_helical_dom_sf"/>
</dbReference>
<name>A0A437Q9D7_9GAMM</name>
<evidence type="ECO:0000256" key="1">
    <source>
        <dbReference type="SAM" id="Phobius"/>
    </source>
</evidence>
<keyword evidence="3" id="KW-1185">Reference proteome</keyword>
<feature type="transmembrane region" description="Helical" evidence="1">
    <location>
        <begin position="6"/>
        <end position="24"/>
    </location>
</feature>
<proteinExistence type="predicted"/>